<accession>A0A482W0U6</accession>
<evidence type="ECO:0000313" key="2">
    <source>
        <dbReference type="Proteomes" id="UP000292052"/>
    </source>
</evidence>
<keyword evidence="2" id="KW-1185">Reference proteome</keyword>
<sequence>MLFEVVFVFHYLQRTCPLCSKHLSLKQINFTTAVYICEDLQCNYPIGYDCITVERKFEDMDKDIELLNNREEDLIDWIDEIVEKSNDANSSETNTSLTELPVTDETTSEDPTNWIDSIINSNADDDLSTSVVSNVGEVTQVNSDTNEDNAISSISFDDIVDFVYNID</sequence>
<reference evidence="1 2" key="1">
    <citation type="submission" date="2017-03" db="EMBL/GenBank/DDBJ databases">
        <title>Genome of the blue death feigning beetle - Asbolus verrucosus.</title>
        <authorList>
            <person name="Rider S.D."/>
        </authorList>
    </citation>
    <scope>NUCLEOTIDE SEQUENCE [LARGE SCALE GENOMIC DNA]</scope>
    <source>
        <strain evidence="1">Butters</strain>
        <tissue evidence="1">Head and leg muscle</tissue>
    </source>
</reference>
<protein>
    <submittedName>
        <fullName evidence="1">Vmethyltransf C domain containing protein</fullName>
    </submittedName>
</protein>
<dbReference type="OrthoDB" id="6160353at2759"/>
<gene>
    <name evidence="1" type="ORF">BDFB_011682</name>
</gene>
<evidence type="ECO:0000313" key="1">
    <source>
        <dbReference type="EMBL" id="RZC38493.1"/>
    </source>
</evidence>
<proteinExistence type="predicted"/>
<organism evidence="1 2">
    <name type="scientific">Asbolus verrucosus</name>
    <name type="common">Desert ironclad beetle</name>
    <dbReference type="NCBI Taxonomy" id="1661398"/>
    <lineage>
        <taxon>Eukaryota</taxon>
        <taxon>Metazoa</taxon>
        <taxon>Ecdysozoa</taxon>
        <taxon>Arthropoda</taxon>
        <taxon>Hexapoda</taxon>
        <taxon>Insecta</taxon>
        <taxon>Pterygota</taxon>
        <taxon>Neoptera</taxon>
        <taxon>Endopterygota</taxon>
        <taxon>Coleoptera</taxon>
        <taxon>Polyphaga</taxon>
        <taxon>Cucujiformia</taxon>
        <taxon>Tenebrionidae</taxon>
        <taxon>Pimeliinae</taxon>
        <taxon>Asbolus</taxon>
    </lineage>
</organism>
<dbReference type="Proteomes" id="UP000292052">
    <property type="component" value="Unassembled WGS sequence"/>
</dbReference>
<dbReference type="AlphaFoldDB" id="A0A482W0U6"/>
<name>A0A482W0U6_ASBVE</name>
<comment type="caution">
    <text evidence="1">The sequence shown here is derived from an EMBL/GenBank/DDBJ whole genome shotgun (WGS) entry which is preliminary data.</text>
</comment>
<dbReference type="EMBL" id="QDEB01042867">
    <property type="protein sequence ID" value="RZC38493.1"/>
    <property type="molecule type" value="Genomic_DNA"/>
</dbReference>